<feature type="compositionally biased region" description="Polar residues" evidence="6">
    <location>
        <begin position="403"/>
        <end position="416"/>
    </location>
</feature>
<evidence type="ECO:0000259" key="8">
    <source>
        <dbReference type="Pfam" id="PF06454"/>
    </source>
</evidence>
<dbReference type="GO" id="GO:0005774">
    <property type="term" value="C:vacuolar membrane"/>
    <property type="evidence" value="ECO:0007669"/>
    <property type="project" value="UniProtKB-SubCell"/>
</dbReference>
<dbReference type="InterPro" id="IPR040226">
    <property type="entry name" value="THH1/TOM1/TOM3"/>
</dbReference>
<evidence type="ECO:0000256" key="6">
    <source>
        <dbReference type="SAM" id="MobiDB-lite"/>
    </source>
</evidence>
<feature type="domain" description="THH1/TOM1/TOM3" evidence="8">
    <location>
        <begin position="85"/>
        <end position="184"/>
    </location>
</feature>
<feature type="non-terminal residue" evidence="9">
    <location>
        <position position="1"/>
    </location>
</feature>
<name>A0A1D1ZK24_9ARAE</name>
<accession>A0A1D1ZK24</accession>
<evidence type="ECO:0000256" key="7">
    <source>
        <dbReference type="SAM" id="Phobius"/>
    </source>
</evidence>
<evidence type="ECO:0000256" key="5">
    <source>
        <dbReference type="ARBA" id="ARBA00023136"/>
    </source>
</evidence>
<feature type="transmembrane region" description="Helical" evidence="7">
    <location>
        <begin position="154"/>
        <end position="177"/>
    </location>
</feature>
<feature type="region of interest" description="Disordered" evidence="6">
    <location>
        <begin position="401"/>
        <end position="422"/>
    </location>
</feature>
<feature type="transmembrane region" description="Helical" evidence="7">
    <location>
        <begin position="311"/>
        <end position="335"/>
    </location>
</feature>
<evidence type="ECO:0000256" key="2">
    <source>
        <dbReference type="ARBA" id="ARBA00006779"/>
    </source>
</evidence>
<reference evidence="9" key="1">
    <citation type="submission" date="2015-07" db="EMBL/GenBank/DDBJ databases">
        <title>Transcriptome Assembly of Anthurium amnicola.</title>
        <authorList>
            <person name="Suzuki J."/>
        </authorList>
    </citation>
    <scope>NUCLEOTIDE SEQUENCE</scope>
</reference>
<organism evidence="9">
    <name type="scientific">Anthurium amnicola</name>
    <dbReference type="NCBI Taxonomy" id="1678845"/>
    <lineage>
        <taxon>Eukaryota</taxon>
        <taxon>Viridiplantae</taxon>
        <taxon>Streptophyta</taxon>
        <taxon>Embryophyta</taxon>
        <taxon>Tracheophyta</taxon>
        <taxon>Spermatophyta</taxon>
        <taxon>Magnoliopsida</taxon>
        <taxon>Liliopsida</taxon>
        <taxon>Araceae</taxon>
        <taxon>Pothoideae</taxon>
        <taxon>Potheae</taxon>
        <taxon>Anthurium</taxon>
    </lineage>
</organism>
<comment type="subcellular location">
    <subcellularLocation>
        <location evidence="1">Vacuole membrane</location>
        <topology evidence="1">Multi-pass membrane protein</topology>
    </subcellularLocation>
</comment>
<feature type="transmembrane region" description="Helical" evidence="7">
    <location>
        <begin position="230"/>
        <end position="251"/>
    </location>
</feature>
<keyword evidence="5 7" id="KW-0472">Membrane</keyword>
<dbReference type="AlphaFoldDB" id="A0A1D1ZK24"/>
<dbReference type="PANTHER" id="PTHR31142">
    <property type="entry name" value="TOBAMOVIRUS MULTIPLICATION PROTEIN 1-LIKE ISOFORM X1"/>
    <property type="match status" value="1"/>
</dbReference>
<dbReference type="EMBL" id="GDJX01000775">
    <property type="protein sequence ID" value="JAT67161.1"/>
    <property type="molecule type" value="Transcribed_RNA"/>
</dbReference>
<evidence type="ECO:0000256" key="1">
    <source>
        <dbReference type="ARBA" id="ARBA00004128"/>
    </source>
</evidence>
<keyword evidence="3 7" id="KW-0812">Transmembrane</keyword>
<protein>
    <recommendedName>
        <fullName evidence="8">THH1/TOM1/TOM3 domain-containing protein</fullName>
    </recommendedName>
</protein>
<gene>
    <name evidence="9" type="ORF">g.64086</name>
</gene>
<dbReference type="InterPro" id="IPR009457">
    <property type="entry name" value="THH1/TOM1/TOM3_dom"/>
</dbReference>
<keyword evidence="4 7" id="KW-1133">Transmembrane helix</keyword>
<evidence type="ECO:0000256" key="4">
    <source>
        <dbReference type="ARBA" id="ARBA00022989"/>
    </source>
</evidence>
<feature type="transmembrane region" description="Helical" evidence="7">
    <location>
        <begin position="271"/>
        <end position="290"/>
    </location>
</feature>
<dbReference type="PANTHER" id="PTHR31142:SF4">
    <property type="entry name" value="OS01G0751300 PROTEIN"/>
    <property type="match status" value="1"/>
</dbReference>
<feature type="transmembrane region" description="Helical" evidence="7">
    <location>
        <begin position="347"/>
        <end position="369"/>
    </location>
</feature>
<comment type="similarity">
    <text evidence="2">Belongs to the plant tobamovirus multiplication TOM1 protein family.</text>
</comment>
<feature type="transmembrane region" description="Helical" evidence="7">
    <location>
        <begin position="119"/>
        <end position="142"/>
    </location>
</feature>
<feature type="domain" description="THH1/TOM1/TOM3" evidence="8">
    <location>
        <begin position="242"/>
        <end position="379"/>
    </location>
</feature>
<evidence type="ECO:0000256" key="3">
    <source>
        <dbReference type="ARBA" id="ARBA00022692"/>
    </source>
</evidence>
<sequence>SLTHTHTRTQREIEREREVIVAVAPGAPPPARIVPYRFTTSAILFSVSEVDRDDLMLQAATTVAAGAVDLRRARCLPPATIAVDSVLAFVDGAIAVVAFSQLLRIHFCNRYLGWTRQKIFHLMIGSSNTGYLIYFTSTLLATCEGWLCWSHGCGFILMACPQILLLASFLLLLSFWVDLCHQASDEDDEEDGSYTEALLEKTKNKSGSLHTESHRRCSFCTRHIGSRQKFVILVIMLTFLFMIAFAVLIWVGKGKNPIDSSLMARVYIDTFSTAILVVGGALACYGGLLFSKMSKVRSEMASTEMWKVAGLAAVSLVCFTTCALIALVSNVPFLYDYQPDDFNHRSAPVLLFMYYFSGSTLPSAFVLWVMREMPPRQVADRPASSRVVTFIREKSPAKHHVQRWTTATTSQNQASRASPIKY</sequence>
<evidence type="ECO:0000313" key="9">
    <source>
        <dbReference type="EMBL" id="JAT67161.1"/>
    </source>
</evidence>
<dbReference type="Pfam" id="PF06454">
    <property type="entry name" value="THH1_TOM1-3_dom"/>
    <property type="match status" value="2"/>
</dbReference>
<proteinExistence type="inferred from homology"/>